<feature type="transmembrane region" description="Helical" evidence="1">
    <location>
        <begin position="412"/>
        <end position="435"/>
    </location>
</feature>
<proteinExistence type="predicted"/>
<dbReference type="AlphaFoldDB" id="A0A6G5A5I6"/>
<organism evidence="3">
    <name type="scientific">Rhipicephalus microplus</name>
    <name type="common">Cattle tick</name>
    <name type="synonym">Boophilus microplus</name>
    <dbReference type="NCBI Taxonomy" id="6941"/>
    <lineage>
        <taxon>Eukaryota</taxon>
        <taxon>Metazoa</taxon>
        <taxon>Ecdysozoa</taxon>
        <taxon>Arthropoda</taxon>
        <taxon>Chelicerata</taxon>
        <taxon>Arachnida</taxon>
        <taxon>Acari</taxon>
        <taxon>Parasitiformes</taxon>
        <taxon>Ixodida</taxon>
        <taxon>Ixodoidea</taxon>
        <taxon>Ixodidae</taxon>
        <taxon>Rhipicephalinae</taxon>
        <taxon>Rhipicephalus</taxon>
        <taxon>Boophilus</taxon>
    </lineage>
</organism>
<accession>A0A6G5A5I6</accession>
<evidence type="ECO:0000313" key="3">
    <source>
        <dbReference type="EMBL" id="NIE45287.1"/>
    </source>
</evidence>
<reference evidence="3" key="1">
    <citation type="submission" date="2020-03" db="EMBL/GenBank/DDBJ databases">
        <title>A transcriptome and proteome of the tick Rhipicephalus microplus shaped by the genetic composition of its hosts and developmental stage.</title>
        <authorList>
            <person name="Garcia G.R."/>
            <person name="Ribeiro J.M.C."/>
            <person name="Maruyama S.R."/>
            <person name="Gardinasse L.G."/>
            <person name="Nelson K."/>
            <person name="Ferreira B.R."/>
            <person name="Andrade T.G."/>
            <person name="Santos I.K.F.M."/>
        </authorList>
    </citation>
    <scope>NUCLEOTIDE SEQUENCE</scope>
    <source>
        <strain evidence="3">NSGR</strain>
        <tissue evidence="3">Salivary glands</tissue>
    </source>
</reference>
<evidence type="ECO:0000256" key="1">
    <source>
        <dbReference type="SAM" id="Phobius"/>
    </source>
</evidence>
<sequence>MASRAVLAIAMAVAVAAPDVNADGVYLRHHHPNILERIMEPFVHEFERSKLGGPAKQSLRNDHSEVVNKLNVEPFVEPLFVQGFGLPSVAEKGSKHAVVGKKEVIEPHSKEVVEPGSVGDHKVELKKVVIESDSGSDHKVEGKKVVVESNSGSDHKVEGRKVVIESDSGSDHKVEGRKVVVEPGSGSVHKVERKKVVVGPDSGSKHKTIMVLKNILDVSSSSSSDLVEPPSPVPRLGSGRRNVDLMQYFWNNLMAAPRVMHPKVALMPQKPVFGRNGERMARTVVFKRGGRNGTGVQREQGVVSMDVQVFVFPNSSAIAKRNAADARANGALSQMAAMESQMSGLMSRLFPGAGSVLEVPRNRSAYSVVDVFPAQDWEFEEVLVPNSFPSDYASMVASSDAYASSAFTKITLLLLLMTVACCISCILGSTLPFSVKKNRTRRAPSVWVTKTGKLLRLRGPPQDRSNALPLTHITGPWRA</sequence>
<name>A0A6G5A5I6_RHIMP</name>
<feature type="chain" id="PRO_5026009493" evidence="2">
    <location>
        <begin position="23"/>
        <end position="479"/>
    </location>
</feature>
<keyword evidence="1" id="KW-1133">Transmembrane helix</keyword>
<keyword evidence="2" id="KW-0732">Signal</keyword>
<feature type="signal peptide" evidence="2">
    <location>
        <begin position="1"/>
        <end position="22"/>
    </location>
</feature>
<dbReference type="EMBL" id="GIKN01003014">
    <property type="protein sequence ID" value="NIE45287.1"/>
    <property type="molecule type" value="Transcribed_RNA"/>
</dbReference>
<protein>
    <submittedName>
        <fullName evidence="3">Uncharacterized protein</fullName>
    </submittedName>
</protein>
<keyword evidence="1" id="KW-0812">Transmembrane</keyword>
<keyword evidence="1" id="KW-0472">Membrane</keyword>
<evidence type="ECO:0000256" key="2">
    <source>
        <dbReference type="SAM" id="SignalP"/>
    </source>
</evidence>